<dbReference type="RefSeq" id="XP_010939271.1">
    <property type="nucleotide sequence ID" value="XM_010940969.2"/>
</dbReference>
<accession>A0A6I9S866</accession>
<keyword evidence="2" id="KW-1185">Reference proteome</keyword>
<dbReference type="FunCoup" id="A0A6I9S866">
    <property type="interactions" value="1535"/>
</dbReference>
<dbReference type="InParanoid" id="A0A6I9S866"/>
<feature type="transmembrane region" description="Helical" evidence="1">
    <location>
        <begin position="66"/>
        <end position="85"/>
    </location>
</feature>
<dbReference type="PANTHER" id="PTHR34936:SF2">
    <property type="entry name" value="EXPRESSED PROTEIN"/>
    <property type="match status" value="1"/>
</dbReference>
<reference evidence="3" key="1">
    <citation type="submission" date="2025-08" db="UniProtKB">
        <authorList>
            <consortium name="RefSeq"/>
        </authorList>
    </citation>
    <scope>IDENTIFICATION</scope>
</reference>
<sequence length="105" mass="12385">MITRSKLVEQLREYQIRSQHKWAALTSFSPKPHITTRQDIVVALSYALIFCFLIISSYATLYFKHFRLSSVFICLGILLPTCLKISRHRKLSRKKERRMLLPLSM</sequence>
<evidence type="ECO:0000313" key="2">
    <source>
        <dbReference type="Proteomes" id="UP000504607"/>
    </source>
</evidence>
<organism evidence="2 3">
    <name type="scientific">Elaeis guineensis var. tenera</name>
    <name type="common">Oil palm</name>
    <dbReference type="NCBI Taxonomy" id="51953"/>
    <lineage>
        <taxon>Eukaryota</taxon>
        <taxon>Viridiplantae</taxon>
        <taxon>Streptophyta</taxon>
        <taxon>Embryophyta</taxon>
        <taxon>Tracheophyta</taxon>
        <taxon>Spermatophyta</taxon>
        <taxon>Magnoliopsida</taxon>
        <taxon>Liliopsida</taxon>
        <taxon>Arecaceae</taxon>
        <taxon>Arecoideae</taxon>
        <taxon>Cocoseae</taxon>
        <taxon>Elaeidinae</taxon>
        <taxon>Elaeis</taxon>
    </lineage>
</organism>
<protein>
    <submittedName>
        <fullName evidence="3">Uncharacterized protein LOC105058148</fullName>
    </submittedName>
</protein>
<dbReference type="PANTHER" id="PTHR34936">
    <property type="entry name" value="EXPRESSED PROTEIN"/>
    <property type="match status" value="1"/>
</dbReference>
<proteinExistence type="predicted"/>
<dbReference type="Proteomes" id="UP000504607">
    <property type="component" value="Chromosome 15"/>
</dbReference>
<dbReference type="AlphaFoldDB" id="A0A6I9S866"/>
<keyword evidence="1" id="KW-0812">Transmembrane</keyword>
<feature type="transmembrane region" description="Helical" evidence="1">
    <location>
        <begin position="40"/>
        <end position="60"/>
    </location>
</feature>
<evidence type="ECO:0000256" key="1">
    <source>
        <dbReference type="SAM" id="Phobius"/>
    </source>
</evidence>
<dbReference type="OrthoDB" id="671923at2759"/>
<name>A0A6I9S866_ELAGV</name>
<keyword evidence="1" id="KW-0472">Membrane</keyword>
<gene>
    <name evidence="3" type="primary">LOC105058148</name>
</gene>
<evidence type="ECO:0000313" key="3">
    <source>
        <dbReference type="RefSeq" id="XP_010939271.1"/>
    </source>
</evidence>
<keyword evidence="1" id="KW-1133">Transmembrane helix</keyword>